<feature type="transmembrane region" description="Helical" evidence="6">
    <location>
        <begin position="168"/>
        <end position="190"/>
    </location>
</feature>
<feature type="transmembrane region" description="Helical" evidence="6">
    <location>
        <begin position="118"/>
        <end position="138"/>
    </location>
</feature>
<organism evidence="8 9">
    <name type="scientific">Leptospirillum ferrooxidans (strain C2-3)</name>
    <dbReference type="NCBI Taxonomy" id="1162668"/>
    <lineage>
        <taxon>Bacteria</taxon>
        <taxon>Pseudomonadati</taxon>
        <taxon>Nitrospirota</taxon>
        <taxon>Nitrospiria</taxon>
        <taxon>Nitrospirales</taxon>
        <taxon>Nitrospiraceae</taxon>
        <taxon>Leptospirillum</taxon>
    </lineage>
</organism>
<evidence type="ECO:0000256" key="5">
    <source>
        <dbReference type="ARBA" id="ARBA00023136"/>
    </source>
</evidence>
<evidence type="ECO:0000256" key="2">
    <source>
        <dbReference type="ARBA" id="ARBA00007362"/>
    </source>
</evidence>
<dbReference type="Gene3D" id="1.10.3730.20">
    <property type="match status" value="1"/>
</dbReference>
<dbReference type="OrthoDB" id="9794287at2"/>
<evidence type="ECO:0000256" key="4">
    <source>
        <dbReference type="ARBA" id="ARBA00022989"/>
    </source>
</evidence>
<feature type="transmembrane region" description="Helical" evidence="6">
    <location>
        <begin position="90"/>
        <end position="112"/>
    </location>
</feature>
<reference evidence="8 9" key="1">
    <citation type="journal article" date="2012" name="J. Bacteriol.">
        <title>Complete Genome Sequence of Leptospirillum ferrooxidans Strain C2-3, Isolated from a Fresh Volcanic Ash Deposit on the Island of Miyake, Japan.</title>
        <authorList>
            <person name="Fujimura R."/>
            <person name="Sato Y."/>
            <person name="Nishizawa T."/>
            <person name="Oshima K."/>
            <person name="Kim S.-W."/>
            <person name="Hattori M."/>
            <person name="Kamijo T."/>
            <person name="Ohta H."/>
        </authorList>
    </citation>
    <scope>NUCLEOTIDE SEQUENCE [LARGE SCALE GENOMIC DNA]</scope>
    <source>
        <strain evidence="8 9">C2-3</strain>
    </source>
</reference>
<dbReference type="PANTHER" id="PTHR32322:SF2">
    <property type="entry name" value="EAMA DOMAIN-CONTAINING PROTEIN"/>
    <property type="match status" value="1"/>
</dbReference>
<keyword evidence="3 6" id="KW-0812">Transmembrane</keyword>
<feature type="transmembrane region" description="Helical" evidence="6">
    <location>
        <begin position="286"/>
        <end position="305"/>
    </location>
</feature>
<gene>
    <name evidence="8" type="ordered locus">LFE_2465</name>
</gene>
<comment type="subcellular location">
    <subcellularLocation>
        <location evidence="1">Membrane</location>
        <topology evidence="1">Multi-pass membrane protein</topology>
    </subcellularLocation>
</comment>
<feature type="domain" description="EamA" evidence="7">
    <location>
        <begin position="172"/>
        <end position="302"/>
    </location>
</feature>
<feature type="transmembrane region" description="Helical" evidence="6">
    <location>
        <begin position="202"/>
        <end position="221"/>
    </location>
</feature>
<dbReference type="GO" id="GO:0016020">
    <property type="term" value="C:membrane"/>
    <property type="evidence" value="ECO:0007669"/>
    <property type="project" value="UniProtKB-SubCell"/>
</dbReference>
<dbReference type="HOGENOM" id="CLU_042632_0_0_0"/>
<dbReference type="SUPFAM" id="SSF103481">
    <property type="entry name" value="Multidrug resistance efflux transporter EmrE"/>
    <property type="match status" value="2"/>
</dbReference>
<accession>I0IS87</accession>
<keyword evidence="4 6" id="KW-1133">Transmembrane helix</keyword>
<dbReference type="RefSeq" id="WP_014450619.1">
    <property type="nucleotide sequence ID" value="NC_017094.1"/>
</dbReference>
<dbReference type="EMBL" id="AP012342">
    <property type="protein sequence ID" value="BAM08136.1"/>
    <property type="molecule type" value="Genomic_DNA"/>
</dbReference>
<evidence type="ECO:0000256" key="3">
    <source>
        <dbReference type="ARBA" id="ARBA00022692"/>
    </source>
</evidence>
<feature type="domain" description="EamA" evidence="7">
    <location>
        <begin position="21"/>
        <end position="161"/>
    </location>
</feature>
<evidence type="ECO:0000313" key="8">
    <source>
        <dbReference type="EMBL" id="BAM08136.1"/>
    </source>
</evidence>
<proteinExistence type="inferred from homology"/>
<keyword evidence="9" id="KW-1185">Reference proteome</keyword>
<evidence type="ECO:0000256" key="1">
    <source>
        <dbReference type="ARBA" id="ARBA00004141"/>
    </source>
</evidence>
<keyword evidence="5 6" id="KW-0472">Membrane</keyword>
<comment type="similarity">
    <text evidence="2">Belongs to the EamA transporter family.</text>
</comment>
<feature type="transmembrane region" description="Helical" evidence="6">
    <location>
        <begin position="227"/>
        <end position="249"/>
    </location>
</feature>
<dbReference type="Pfam" id="PF00892">
    <property type="entry name" value="EamA"/>
    <property type="match status" value="2"/>
</dbReference>
<dbReference type="AlphaFoldDB" id="I0IS87"/>
<evidence type="ECO:0000256" key="6">
    <source>
        <dbReference type="SAM" id="Phobius"/>
    </source>
</evidence>
<dbReference type="KEGG" id="lfc:LFE_2465"/>
<reference evidence="9" key="2">
    <citation type="submission" date="2012-03" db="EMBL/GenBank/DDBJ databases">
        <title>The complete genome sequence of the pioneer microbe on fresh volcanic deposit, Leptospirillum ferrooxidans strain C2-3.</title>
        <authorList>
            <person name="Fujimura R."/>
            <person name="Sato Y."/>
            <person name="Nishizawa T."/>
            <person name="Nanba K."/>
            <person name="Oshima K."/>
            <person name="Hattori M."/>
            <person name="Kamijo T."/>
            <person name="Ohta H."/>
        </authorList>
    </citation>
    <scope>NUCLEOTIDE SEQUENCE [LARGE SCALE GENOMIC DNA]</scope>
    <source>
        <strain evidence="9">C2-3</strain>
    </source>
</reference>
<dbReference type="InterPro" id="IPR000620">
    <property type="entry name" value="EamA_dom"/>
</dbReference>
<protein>
    <recommendedName>
        <fullName evidence="7">EamA domain-containing protein</fullName>
    </recommendedName>
</protein>
<name>I0IS87_LEPFC</name>
<dbReference type="InterPro" id="IPR050638">
    <property type="entry name" value="AA-Vitamin_Transporters"/>
</dbReference>
<dbReference type="PATRIC" id="fig|1162668.3.peg.2927"/>
<feature type="transmembrane region" description="Helical" evidence="6">
    <location>
        <begin position="261"/>
        <end position="280"/>
    </location>
</feature>
<evidence type="ECO:0000259" key="7">
    <source>
        <dbReference type="Pfam" id="PF00892"/>
    </source>
</evidence>
<dbReference type="Proteomes" id="UP000007382">
    <property type="component" value="Chromosome"/>
</dbReference>
<sequence length="318" mass="33911">MPLPDSTIPPEPIMARRQVRWAIMASFLFALSTPPAKVLSSEQTPFLLCGLFYLGSIFGIIPSILSTPRENGAGGWRKLLLPEKPKQKEIGIAILSVLIGGGAAPILLIWGLKHYPASLGSLLMNAEGIVTVLLAWLIFREPLNMRLSIGAILGAAGCAIASDSEGSHGFSGAIPFFLAAGLWALDSNLLRFLSGWSPVTITLWKGLGSSFLLLPLGLFLPHPPMTISIMGEALLTGGLGYGLSLILFIRSIRAIGVSATGAWFSISPFLGAFLSILFLKEPVTRTFYEASVILFVAVLFLNGPMSPKTSSDIPRHTG</sequence>
<dbReference type="InterPro" id="IPR037185">
    <property type="entry name" value="EmrE-like"/>
</dbReference>
<feature type="transmembrane region" description="Helical" evidence="6">
    <location>
        <begin position="50"/>
        <end position="69"/>
    </location>
</feature>
<dbReference type="PANTHER" id="PTHR32322">
    <property type="entry name" value="INNER MEMBRANE TRANSPORTER"/>
    <property type="match status" value="1"/>
</dbReference>
<evidence type="ECO:0000313" key="9">
    <source>
        <dbReference type="Proteomes" id="UP000007382"/>
    </source>
</evidence>
<dbReference type="eggNOG" id="COG0697">
    <property type="taxonomic scope" value="Bacteria"/>
</dbReference>